<sequence length="266" mass="28887">MTESRPTTPPSHAAPPTPPTPGKTLSSFGVLAGRDVSDDFLKECSALFSQNYGVWAANVPPPLKPGASVKMSAAKLRKDCLSDPENSLVVFCYVKSELVGHAFVTKWLHGEGYIGWVTQLVVDRRQCRRFIATSMLQNIKNDPWFDGVVKMGMVTSHPSACNALCKLLNLDAGGLDIAFIREHAASVLACSPVKYLRAAELRGAFIDPDGAGSCEAFTSFYVDHTEPLQALEAYVERGRWVLGHLQDGHEFVIILPCPPTLASSVE</sequence>
<dbReference type="AlphaFoldDB" id="A0A1M2VSX0"/>
<keyword evidence="3" id="KW-1185">Reference proteome</keyword>
<organism evidence="2 3">
    <name type="scientific">Trametes pubescens</name>
    <name type="common">White-rot fungus</name>
    <dbReference type="NCBI Taxonomy" id="154538"/>
    <lineage>
        <taxon>Eukaryota</taxon>
        <taxon>Fungi</taxon>
        <taxon>Dikarya</taxon>
        <taxon>Basidiomycota</taxon>
        <taxon>Agaricomycotina</taxon>
        <taxon>Agaricomycetes</taxon>
        <taxon>Polyporales</taxon>
        <taxon>Polyporaceae</taxon>
        <taxon>Trametes</taxon>
    </lineage>
</organism>
<feature type="compositionally biased region" description="Pro residues" evidence="1">
    <location>
        <begin position="7"/>
        <end position="21"/>
    </location>
</feature>
<accession>A0A1M2VSX0</accession>
<dbReference type="STRING" id="154538.A0A1M2VSX0"/>
<gene>
    <name evidence="2" type="ORF">TRAPUB_12794</name>
</gene>
<reference evidence="2 3" key="1">
    <citation type="submission" date="2016-10" db="EMBL/GenBank/DDBJ databases">
        <title>Genome sequence of the basidiomycete white-rot fungus Trametes pubescens.</title>
        <authorList>
            <person name="Makela M.R."/>
            <person name="Granchi Z."/>
            <person name="Peng M."/>
            <person name="De Vries R.P."/>
            <person name="Grigoriev I."/>
            <person name="Riley R."/>
            <person name="Hilden K."/>
        </authorList>
    </citation>
    <scope>NUCLEOTIDE SEQUENCE [LARGE SCALE GENOMIC DNA]</scope>
    <source>
        <strain evidence="2 3">FBCC735</strain>
    </source>
</reference>
<evidence type="ECO:0000313" key="2">
    <source>
        <dbReference type="EMBL" id="OJT10701.1"/>
    </source>
</evidence>
<name>A0A1M2VSX0_TRAPU</name>
<comment type="caution">
    <text evidence="2">The sequence shown here is derived from an EMBL/GenBank/DDBJ whole genome shotgun (WGS) entry which is preliminary data.</text>
</comment>
<evidence type="ECO:0000256" key="1">
    <source>
        <dbReference type="SAM" id="MobiDB-lite"/>
    </source>
</evidence>
<evidence type="ECO:0000313" key="3">
    <source>
        <dbReference type="Proteomes" id="UP000184267"/>
    </source>
</evidence>
<protein>
    <recommendedName>
        <fullName evidence="4">N-acetyltransferase domain-containing protein</fullName>
    </recommendedName>
</protein>
<proteinExistence type="predicted"/>
<feature type="region of interest" description="Disordered" evidence="1">
    <location>
        <begin position="1"/>
        <end position="24"/>
    </location>
</feature>
<dbReference type="OrthoDB" id="2019666at2759"/>
<evidence type="ECO:0008006" key="4">
    <source>
        <dbReference type="Google" id="ProtNLM"/>
    </source>
</evidence>
<dbReference type="OMA" id="CEDEDYA"/>
<dbReference type="EMBL" id="MNAD01000749">
    <property type="protein sequence ID" value="OJT10701.1"/>
    <property type="molecule type" value="Genomic_DNA"/>
</dbReference>
<dbReference type="Proteomes" id="UP000184267">
    <property type="component" value="Unassembled WGS sequence"/>
</dbReference>